<dbReference type="Proteomes" id="UP000011668">
    <property type="component" value="Unassembled WGS sequence"/>
</dbReference>
<evidence type="ECO:0000313" key="3">
    <source>
        <dbReference type="Proteomes" id="UP000011668"/>
    </source>
</evidence>
<evidence type="ECO:0000256" key="1">
    <source>
        <dbReference type="SAM" id="Phobius"/>
    </source>
</evidence>
<feature type="transmembrane region" description="Helical" evidence="1">
    <location>
        <begin position="12"/>
        <end position="29"/>
    </location>
</feature>
<dbReference type="AlphaFoldDB" id="L8WQ32"/>
<keyword evidence="1" id="KW-0472">Membrane</keyword>
<gene>
    <name evidence="2" type="ORF">AG1IA_07527</name>
</gene>
<dbReference type="EMBL" id="AFRT01002165">
    <property type="protein sequence ID" value="ELU38444.1"/>
    <property type="molecule type" value="Genomic_DNA"/>
</dbReference>
<proteinExistence type="predicted"/>
<accession>L8WQ32</accession>
<name>L8WQ32_THACA</name>
<dbReference type="HOGENOM" id="CLU_2051251_0_0_1"/>
<sequence>MVYQSTSPSPFIRLFLTIATILGLRNMHLQYRYPTSIRSSGSFMMSLPCGCGVHTVKWYPDVALPGPTTARGHWNLVHAVIPVIECQEKIGYCQSAKMALLVPEDVYDTTLHIDRVLIQV</sequence>
<organism evidence="2 3">
    <name type="scientific">Thanatephorus cucumeris (strain AG1-IA)</name>
    <name type="common">Rice sheath blight fungus</name>
    <name type="synonym">Rhizoctonia solani</name>
    <dbReference type="NCBI Taxonomy" id="983506"/>
    <lineage>
        <taxon>Eukaryota</taxon>
        <taxon>Fungi</taxon>
        <taxon>Dikarya</taxon>
        <taxon>Basidiomycota</taxon>
        <taxon>Agaricomycotina</taxon>
        <taxon>Agaricomycetes</taxon>
        <taxon>Cantharellales</taxon>
        <taxon>Ceratobasidiaceae</taxon>
        <taxon>Rhizoctonia</taxon>
        <taxon>Rhizoctonia solani AG-1</taxon>
    </lineage>
</organism>
<keyword evidence="3" id="KW-1185">Reference proteome</keyword>
<evidence type="ECO:0000313" key="2">
    <source>
        <dbReference type="EMBL" id="ELU38444.1"/>
    </source>
</evidence>
<keyword evidence="1" id="KW-0812">Transmembrane</keyword>
<protein>
    <submittedName>
        <fullName evidence="2">Uncharacterized protein</fullName>
    </submittedName>
</protein>
<keyword evidence="1" id="KW-1133">Transmembrane helix</keyword>
<comment type="caution">
    <text evidence="2">The sequence shown here is derived from an EMBL/GenBank/DDBJ whole genome shotgun (WGS) entry which is preliminary data.</text>
</comment>
<reference evidence="2 3" key="1">
    <citation type="journal article" date="2013" name="Nat. Commun.">
        <title>The evolution and pathogenic mechanisms of the rice sheath blight pathogen.</title>
        <authorList>
            <person name="Zheng A."/>
            <person name="Lin R."/>
            <person name="Xu L."/>
            <person name="Qin P."/>
            <person name="Tang C."/>
            <person name="Ai P."/>
            <person name="Zhang D."/>
            <person name="Liu Y."/>
            <person name="Sun Z."/>
            <person name="Feng H."/>
            <person name="Wang Y."/>
            <person name="Chen Y."/>
            <person name="Liang X."/>
            <person name="Fu R."/>
            <person name="Li Q."/>
            <person name="Zhang J."/>
            <person name="Yu X."/>
            <person name="Xie Z."/>
            <person name="Ding L."/>
            <person name="Guan P."/>
            <person name="Tang J."/>
            <person name="Liang Y."/>
            <person name="Wang S."/>
            <person name="Deng Q."/>
            <person name="Li S."/>
            <person name="Zhu J."/>
            <person name="Wang L."/>
            <person name="Liu H."/>
            <person name="Li P."/>
        </authorList>
    </citation>
    <scope>NUCLEOTIDE SEQUENCE [LARGE SCALE GENOMIC DNA]</scope>
    <source>
        <strain evidence="3">AG-1 IA</strain>
    </source>
</reference>